<feature type="compositionally biased region" description="Pro residues" evidence="1">
    <location>
        <begin position="450"/>
        <end position="461"/>
    </location>
</feature>
<keyword evidence="4" id="KW-1185">Reference proteome</keyword>
<proteinExistence type="predicted"/>
<dbReference type="SUPFAM" id="SSF53474">
    <property type="entry name" value="alpha/beta-Hydrolases"/>
    <property type="match status" value="1"/>
</dbReference>
<dbReference type="InterPro" id="IPR000073">
    <property type="entry name" value="AB_hydrolase_1"/>
</dbReference>
<feature type="domain" description="Serine aminopeptidase S33" evidence="2">
    <location>
        <begin position="37"/>
        <end position="285"/>
    </location>
</feature>
<dbReference type="Gene3D" id="3.40.50.1820">
    <property type="entry name" value="alpha/beta hydrolase"/>
    <property type="match status" value="1"/>
</dbReference>
<dbReference type="EMBL" id="JAEKJA010000010">
    <property type="protein sequence ID" value="MBJ3776687.1"/>
    <property type="molecule type" value="Genomic_DNA"/>
</dbReference>
<accession>A0A934IMQ6</accession>
<evidence type="ECO:0000313" key="4">
    <source>
        <dbReference type="Proteomes" id="UP000609531"/>
    </source>
</evidence>
<feature type="region of interest" description="Disordered" evidence="1">
    <location>
        <begin position="336"/>
        <end position="566"/>
    </location>
</feature>
<dbReference type="PRINTS" id="PR00111">
    <property type="entry name" value="ABHYDROLASE"/>
</dbReference>
<feature type="compositionally biased region" description="Basic and acidic residues" evidence="1">
    <location>
        <begin position="409"/>
        <end position="418"/>
    </location>
</feature>
<dbReference type="Pfam" id="PF12146">
    <property type="entry name" value="Hydrolase_4"/>
    <property type="match status" value="1"/>
</dbReference>
<comment type="caution">
    <text evidence="3">The sequence shown here is derived from an EMBL/GenBank/DDBJ whole genome shotgun (WGS) entry which is preliminary data.</text>
</comment>
<dbReference type="InterPro" id="IPR051044">
    <property type="entry name" value="MAG_DAG_Lipase"/>
</dbReference>
<sequence>MATGNWGSTDLGGTIGTLHAGVKLRVAHWAGAPAGPGTVIVVQGRGTFMEVYGDTFAHLVREGFAVVAFDFRGQGGSDRRTRPGGHVSRFSDYVDDLQSVVRFAAQQGLPRPFFVLAESMGGLVALKAAPLLADQVERMVLVVPMLRIARLPAKEWLLSLATTLMCGVGLDKRAVAKPAGPPYEFLGNRATSDPDRYAALCELVDANPELACGPPTIGWLRAALRATGQIRRTVGKPLAVPTLFVAAGNDTVVSTPEISRFARATPGGGLVLIPNARHQLLIESDEHREPLFAAFRAFVRDVPRRLKKPRAVRGKLRFTPGEAPAAPIKVEVGGEAIPMPAPAEPAPAPAAVPEPPSEPVVETAAPKTAAAEPAESSTTVEATPDAPEPAAPPVAPTDGASEPPEEEDAPRSPREARRGQVLSERLRRRRHRRRVEPAAPPVDAAEPEAAPAPKPSAPPPATDAGPAEETAQGEPPTPTARLSDMFVDALPDALETPLDEPSSEMRGSDEAESDTLPDDGGSPEDEADSRTGERRIDRVRGLAAPPPRPVGRGGKAGGGRGTTRRR</sequence>
<evidence type="ECO:0000259" key="2">
    <source>
        <dbReference type="Pfam" id="PF12146"/>
    </source>
</evidence>
<dbReference type="Proteomes" id="UP000609531">
    <property type="component" value="Unassembled WGS sequence"/>
</dbReference>
<feature type="compositionally biased region" description="Basic and acidic residues" evidence="1">
    <location>
        <begin position="528"/>
        <end position="540"/>
    </location>
</feature>
<keyword evidence="3" id="KW-0378">Hydrolase</keyword>
<protein>
    <submittedName>
        <fullName evidence="3">Alpha/beta hydrolase</fullName>
    </submittedName>
</protein>
<dbReference type="InterPro" id="IPR029058">
    <property type="entry name" value="AB_hydrolase_fold"/>
</dbReference>
<dbReference type="PANTHER" id="PTHR11614">
    <property type="entry name" value="PHOSPHOLIPASE-RELATED"/>
    <property type="match status" value="1"/>
</dbReference>
<reference evidence="3" key="1">
    <citation type="submission" date="2020-12" db="EMBL/GenBank/DDBJ databases">
        <title>Bacterial taxonomy.</title>
        <authorList>
            <person name="Pan X."/>
        </authorList>
    </citation>
    <scope>NUCLEOTIDE SEQUENCE</scope>
    <source>
        <strain evidence="3">B2012</strain>
    </source>
</reference>
<dbReference type="RefSeq" id="WP_198882579.1">
    <property type="nucleotide sequence ID" value="NZ_JAEKJA010000010.1"/>
</dbReference>
<dbReference type="InterPro" id="IPR022742">
    <property type="entry name" value="Hydrolase_4"/>
</dbReference>
<gene>
    <name evidence="3" type="ORF">JCR33_13355</name>
</gene>
<name>A0A934IMQ6_9HYPH</name>
<feature type="compositionally biased region" description="Pro residues" evidence="1">
    <location>
        <begin position="339"/>
        <end position="358"/>
    </location>
</feature>
<organism evidence="3 4">
    <name type="scientific">Acuticoccus mangrovi</name>
    <dbReference type="NCBI Taxonomy" id="2796142"/>
    <lineage>
        <taxon>Bacteria</taxon>
        <taxon>Pseudomonadati</taxon>
        <taxon>Pseudomonadota</taxon>
        <taxon>Alphaproteobacteria</taxon>
        <taxon>Hyphomicrobiales</taxon>
        <taxon>Amorphaceae</taxon>
        <taxon>Acuticoccus</taxon>
    </lineage>
</organism>
<evidence type="ECO:0000313" key="3">
    <source>
        <dbReference type="EMBL" id="MBJ3776687.1"/>
    </source>
</evidence>
<feature type="compositionally biased region" description="Pro residues" evidence="1">
    <location>
        <begin position="386"/>
        <end position="395"/>
    </location>
</feature>
<dbReference type="GO" id="GO:0016787">
    <property type="term" value="F:hydrolase activity"/>
    <property type="evidence" value="ECO:0007669"/>
    <property type="project" value="UniProtKB-KW"/>
</dbReference>
<feature type="compositionally biased region" description="Low complexity" evidence="1">
    <location>
        <begin position="359"/>
        <end position="385"/>
    </location>
</feature>
<feature type="compositionally biased region" description="Acidic residues" evidence="1">
    <location>
        <begin position="510"/>
        <end position="527"/>
    </location>
</feature>
<feature type="compositionally biased region" description="Gly residues" evidence="1">
    <location>
        <begin position="551"/>
        <end position="566"/>
    </location>
</feature>
<dbReference type="AlphaFoldDB" id="A0A934IMQ6"/>
<evidence type="ECO:0000256" key="1">
    <source>
        <dbReference type="SAM" id="MobiDB-lite"/>
    </source>
</evidence>